<dbReference type="NCBIfam" id="TIGR00026">
    <property type="entry name" value="hi_GC_TIGR00026"/>
    <property type="match status" value="1"/>
</dbReference>
<accession>A0A6J7Q3P3</accession>
<dbReference type="GO" id="GO:0016491">
    <property type="term" value="F:oxidoreductase activity"/>
    <property type="evidence" value="ECO:0007669"/>
    <property type="project" value="InterPro"/>
</dbReference>
<dbReference type="EMBL" id="CAFBOS010000168">
    <property type="protein sequence ID" value="CAB5012277.1"/>
    <property type="molecule type" value="Genomic_DNA"/>
</dbReference>
<gene>
    <name evidence="3" type="ORF">UFOPK2754_01758</name>
    <name evidence="4" type="ORF">UFOPK3139_00565</name>
    <name evidence="5" type="ORF">UFOPK3967_02303</name>
</gene>
<organism evidence="5">
    <name type="scientific">freshwater metagenome</name>
    <dbReference type="NCBI Taxonomy" id="449393"/>
    <lineage>
        <taxon>unclassified sequences</taxon>
        <taxon>metagenomes</taxon>
        <taxon>ecological metagenomes</taxon>
    </lineage>
</organism>
<comment type="catalytic activity">
    <reaction evidence="2">
        <text>oxidized coenzyme F420-(gamma-L-Glu)(n) + a quinol + H(+) = reduced coenzyme F420-(gamma-L-Glu)(n) + a quinone</text>
        <dbReference type="Rhea" id="RHEA:39663"/>
        <dbReference type="Rhea" id="RHEA-COMP:12939"/>
        <dbReference type="Rhea" id="RHEA-COMP:14378"/>
        <dbReference type="ChEBI" id="CHEBI:15378"/>
        <dbReference type="ChEBI" id="CHEBI:24646"/>
        <dbReference type="ChEBI" id="CHEBI:132124"/>
        <dbReference type="ChEBI" id="CHEBI:133980"/>
        <dbReference type="ChEBI" id="CHEBI:139511"/>
    </reaction>
</comment>
<dbReference type="Pfam" id="PF04075">
    <property type="entry name" value="F420H2_quin_red"/>
    <property type="match status" value="1"/>
</dbReference>
<dbReference type="Gene3D" id="2.30.110.10">
    <property type="entry name" value="Electron Transport, Fmn-binding Protein, Chain A"/>
    <property type="match status" value="1"/>
</dbReference>
<dbReference type="GO" id="GO:0070967">
    <property type="term" value="F:coenzyme F420 binding"/>
    <property type="evidence" value="ECO:0007669"/>
    <property type="project" value="TreeGrafter"/>
</dbReference>
<dbReference type="GO" id="GO:0005886">
    <property type="term" value="C:plasma membrane"/>
    <property type="evidence" value="ECO:0007669"/>
    <property type="project" value="TreeGrafter"/>
</dbReference>
<dbReference type="InterPro" id="IPR004378">
    <property type="entry name" value="F420H2_quin_Rdtase"/>
</dbReference>
<evidence type="ECO:0000256" key="2">
    <source>
        <dbReference type="ARBA" id="ARBA00049106"/>
    </source>
</evidence>
<evidence type="ECO:0000313" key="4">
    <source>
        <dbReference type="EMBL" id="CAB4818781.1"/>
    </source>
</evidence>
<dbReference type="InterPro" id="IPR012349">
    <property type="entry name" value="Split_barrel_FMN-bd"/>
</dbReference>
<evidence type="ECO:0000256" key="1">
    <source>
        <dbReference type="ARBA" id="ARBA00008710"/>
    </source>
</evidence>
<dbReference type="EMBL" id="CAEZYR010000063">
    <property type="protein sequence ID" value="CAB4750167.1"/>
    <property type="molecule type" value="Genomic_DNA"/>
</dbReference>
<dbReference type="AlphaFoldDB" id="A0A6J7Q3P3"/>
<dbReference type="PANTHER" id="PTHR39428">
    <property type="entry name" value="F420H(2)-DEPENDENT QUINONE REDUCTASE RV1261C"/>
    <property type="match status" value="1"/>
</dbReference>
<proteinExistence type="inferred from homology"/>
<evidence type="ECO:0000313" key="3">
    <source>
        <dbReference type="EMBL" id="CAB4750167.1"/>
    </source>
</evidence>
<name>A0A6J7Q3P3_9ZZZZ</name>
<sequence length="178" mass="19938">MNDESVPMSTTPTPESDVAMKFSARGNTRWIVLRGERGQQIDRFLVRHTGCSVITWQYAKAGGNAYLPTLLLTTVGRRSGELRTKALPYYPDGGRYVVLGSNGGGPKDPDWVWNIRANDAAWIRVKRRDRAVRATVAAGDERERLFSQIGAQRDSLGRYQERASTYGRDVPIVILDPR</sequence>
<evidence type="ECO:0000313" key="5">
    <source>
        <dbReference type="EMBL" id="CAB5012277.1"/>
    </source>
</evidence>
<reference evidence="5" key="1">
    <citation type="submission" date="2020-05" db="EMBL/GenBank/DDBJ databases">
        <authorList>
            <person name="Chiriac C."/>
            <person name="Salcher M."/>
            <person name="Ghai R."/>
            <person name="Kavagutti S V."/>
        </authorList>
    </citation>
    <scope>NUCLEOTIDE SEQUENCE</scope>
</reference>
<dbReference type="PANTHER" id="PTHR39428:SF1">
    <property type="entry name" value="F420H(2)-DEPENDENT QUINONE REDUCTASE RV1261C"/>
    <property type="match status" value="1"/>
</dbReference>
<dbReference type="EMBL" id="CAFABA010000015">
    <property type="protein sequence ID" value="CAB4818781.1"/>
    <property type="molecule type" value="Genomic_DNA"/>
</dbReference>
<comment type="similarity">
    <text evidence="1">Belongs to the F420H(2)-dependent quinone reductase family.</text>
</comment>
<protein>
    <submittedName>
        <fullName evidence="5">Unannotated protein</fullName>
    </submittedName>
</protein>